<accession>N8XHA4</accession>
<keyword evidence="1" id="KW-0812">Transmembrane</keyword>
<feature type="transmembrane region" description="Helical" evidence="1">
    <location>
        <begin position="99"/>
        <end position="120"/>
    </location>
</feature>
<feature type="transmembrane region" description="Helical" evidence="1">
    <location>
        <begin position="71"/>
        <end position="93"/>
    </location>
</feature>
<keyword evidence="1" id="KW-1133">Transmembrane helix</keyword>
<protein>
    <submittedName>
        <fullName evidence="2">Uncharacterized protein</fullName>
    </submittedName>
</protein>
<organism evidence="2 3">
    <name type="scientific">Acinetobacter higginsii</name>
    <dbReference type="NCBI Taxonomy" id="70347"/>
    <lineage>
        <taxon>Bacteria</taxon>
        <taxon>Pseudomonadati</taxon>
        <taxon>Pseudomonadota</taxon>
        <taxon>Gammaproteobacteria</taxon>
        <taxon>Moraxellales</taxon>
        <taxon>Moraxellaceae</taxon>
        <taxon>Acinetobacter</taxon>
    </lineage>
</organism>
<sequence length="135" mass="15018">MFYLGNILWTETRLRKQKNPNLPAPQQLKDVMFANLTIGACLGCILAIFTSMLIGRWAYVMPLQLQSHNHVLMYSYYLVFIAYISCSFIVGAANALAQLFLAIALVLLLIPATSVLANLFPIQGLGLFNSSFDLD</sequence>
<keyword evidence="1" id="KW-0472">Membrane</keyword>
<dbReference type="PATRIC" id="fig|1144672.3.peg.2984"/>
<evidence type="ECO:0000256" key="1">
    <source>
        <dbReference type="SAM" id="Phobius"/>
    </source>
</evidence>
<reference evidence="2 3" key="1">
    <citation type="submission" date="2013-02" db="EMBL/GenBank/DDBJ databases">
        <title>The Genome Sequence of Acinetobacter sp. CIP 56.2.</title>
        <authorList>
            <consortium name="The Broad Institute Genome Sequencing Platform"/>
            <consortium name="The Broad Institute Genome Sequencing Center for Infectious Disease"/>
            <person name="Cerqueira G."/>
            <person name="Feldgarden M."/>
            <person name="Courvalin P."/>
            <person name="Perichon B."/>
            <person name="Grillot-Courvalin C."/>
            <person name="Clermont D."/>
            <person name="Rocha E."/>
            <person name="Yoon E.-J."/>
            <person name="Nemec A."/>
            <person name="Walker B."/>
            <person name="Young S.K."/>
            <person name="Zeng Q."/>
            <person name="Gargeya S."/>
            <person name="Fitzgerald M."/>
            <person name="Haas B."/>
            <person name="Abouelleil A."/>
            <person name="Alvarado L."/>
            <person name="Arachchi H.M."/>
            <person name="Berlin A.M."/>
            <person name="Chapman S.B."/>
            <person name="Dewar J."/>
            <person name="Goldberg J."/>
            <person name="Griggs A."/>
            <person name="Gujja S."/>
            <person name="Hansen M."/>
            <person name="Howarth C."/>
            <person name="Imamovic A."/>
            <person name="Larimer J."/>
            <person name="McCowan C."/>
            <person name="Murphy C."/>
            <person name="Neiman D."/>
            <person name="Pearson M."/>
            <person name="Priest M."/>
            <person name="Roberts A."/>
            <person name="Saif S."/>
            <person name="Shea T."/>
            <person name="Sisk P."/>
            <person name="Sykes S."/>
            <person name="Wortman J."/>
            <person name="Nusbaum C."/>
            <person name="Birren B."/>
        </authorList>
    </citation>
    <scope>NUCLEOTIDE SEQUENCE [LARGE SCALE GENOMIC DNA]</scope>
    <source>
        <strain evidence="2 3">CIP 56.2</strain>
    </source>
</reference>
<comment type="caution">
    <text evidence="2">The sequence shown here is derived from an EMBL/GenBank/DDBJ whole genome shotgun (WGS) entry which is preliminary data.</text>
</comment>
<feature type="transmembrane region" description="Helical" evidence="1">
    <location>
        <begin position="32"/>
        <end position="59"/>
    </location>
</feature>
<dbReference type="Proteomes" id="UP000013209">
    <property type="component" value="Unassembled WGS sequence"/>
</dbReference>
<dbReference type="AlphaFoldDB" id="N8XHA4"/>
<dbReference type="EMBL" id="APPH01000015">
    <property type="protein sequence ID" value="ENV08429.1"/>
    <property type="molecule type" value="Genomic_DNA"/>
</dbReference>
<dbReference type="STRING" id="1144672.F966_03103"/>
<evidence type="ECO:0000313" key="2">
    <source>
        <dbReference type="EMBL" id="ENV08429.1"/>
    </source>
</evidence>
<gene>
    <name evidence="2" type="ORF">F966_03103</name>
</gene>
<proteinExistence type="predicted"/>
<name>N8XHA4_9GAMM</name>
<dbReference type="eggNOG" id="COG3182">
    <property type="taxonomic scope" value="Bacteria"/>
</dbReference>
<dbReference type="HOGENOM" id="CLU_1881274_0_0_6"/>
<evidence type="ECO:0000313" key="3">
    <source>
        <dbReference type="Proteomes" id="UP000013209"/>
    </source>
</evidence>